<feature type="chain" id="PRO_5040791475" evidence="1">
    <location>
        <begin position="24"/>
        <end position="167"/>
    </location>
</feature>
<dbReference type="AlphaFoldDB" id="A0A9X3FBZ4"/>
<protein>
    <submittedName>
        <fullName evidence="3">Thioredoxin domain-containing protein</fullName>
    </submittedName>
</protein>
<gene>
    <name evidence="3" type="ORF">OU798_07060</name>
</gene>
<dbReference type="GO" id="GO:0015035">
    <property type="term" value="F:protein-disulfide reductase activity"/>
    <property type="evidence" value="ECO:0007669"/>
    <property type="project" value="TreeGrafter"/>
</dbReference>
<evidence type="ECO:0000256" key="1">
    <source>
        <dbReference type="SAM" id="SignalP"/>
    </source>
</evidence>
<reference evidence="3" key="1">
    <citation type="submission" date="2022-11" db="EMBL/GenBank/DDBJ databases">
        <title>Marilongibacter aestuarii gen. nov., sp. nov., isolated from tidal flat sediment.</title>
        <authorList>
            <person name="Jiayan W."/>
        </authorList>
    </citation>
    <scope>NUCLEOTIDE SEQUENCE</scope>
    <source>
        <strain evidence="3">Z1-6</strain>
    </source>
</reference>
<evidence type="ECO:0000259" key="2">
    <source>
        <dbReference type="PROSITE" id="PS51352"/>
    </source>
</evidence>
<keyword evidence="4" id="KW-1185">Reference proteome</keyword>
<accession>A0A9X3FBZ4</accession>
<dbReference type="Proteomes" id="UP001145087">
    <property type="component" value="Unassembled WGS sequence"/>
</dbReference>
<dbReference type="InterPro" id="IPR036249">
    <property type="entry name" value="Thioredoxin-like_sf"/>
</dbReference>
<sequence length="167" mass="18637">MQKSLFTLGIVALMLLSFNYSQAKTNGNSSANPAETVSSNDHATVKLTKALFLEKVWDYENSPKEWKFKGDKPALIDFYADWCGPCRTAAPILEEIAGEFKEKVVIYKVDTMVETELKAIFGVQGIPAFLYIPMQGKPTMTSGIARSKEDTKKMFITNIEKLLLANN</sequence>
<dbReference type="RefSeq" id="WP_343332429.1">
    <property type="nucleotide sequence ID" value="NZ_JAPOHD010000013.1"/>
</dbReference>
<dbReference type="PROSITE" id="PS51352">
    <property type="entry name" value="THIOREDOXIN_2"/>
    <property type="match status" value="1"/>
</dbReference>
<dbReference type="InterPro" id="IPR013766">
    <property type="entry name" value="Thioredoxin_domain"/>
</dbReference>
<dbReference type="GO" id="GO:0045454">
    <property type="term" value="P:cell redox homeostasis"/>
    <property type="evidence" value="ECO:0007669"/>
    <property type="project" value="TreeGrafter"/>
</dbReference>
<keyword evidence="1" id="KW-0732">Signal</keyword>
<feature type="signal peptide" evidence="1">
    <location>
        <begin position="1"/>
        <end position="23"/>
    </location>
</feature>
<dbReference type="EMBL" id="JAPOHD010000013">
    <property type="protein sequence ID" value="MCY1720095.1"/>
    <property type="molecule type" value="Genomic_DNA"/>
</dbReference>
<dbReference type="Gene3D" id="3.40.30.10">
    <property type="entry name" value="Glutaredoxin"/>
    <property type="match status" value="1"/>
</dbReference>
<feature type="domain" description="Thioredoxin" evidence="2">
    <location>
        <begin position="23"/>
        <end position="161"/>
    </location>
</feature>
<comment type="caution">
    <text evidence="3">The sequence shown here is derived from an EMBL/GenBank/DDBJ whole genome shotgun (WGS) entry which is preliminary data.</text>
</comment>
<dbReference type="CDD" id="cd02947">
    <property type="entry name" value="TRX_family"/>
    <property type="match status" value="1"/>
</dbReference>
<dbReference type="PANTHER" id="PTHR45663">
    <property type="entry name" value="GEO12009P1"/>
    <property type="match status" value="1"/>
</dbReference>
<dbReference type="PANTHER" id="PTHR45663:SF11">
    <property type="entry name" value="GEO12009P1"/>
    <property type="match status" value="1"/>
</dbReference>
<dbReference type="PRINTS" id="PR00421">
    <property type="entry name" value="THIOREDOXIN"/>
</dbReference>
<dbReference type="SUPFAM" id="SSF52833">
    <property type="entry name" value="Thioredoxin-like"/>
    <property type="match status" value="1"/>
</dbReference>
<organism evidence="3 4">
    <name type="scientific">Draconibacterium aestuarii</name>
    <dbReference type="NCBI Taxonomy" id="2998507"/>
    <lineage>
        <taxon>Bacteria</taxon>
        <taxon>Pseudomonadati</taxon>
        <taxon>Bacteroidota</taxon>
        <taxon>Bacteroidia</taxon>
        <taxon>Marinilabiliales</taxon>
        <taxon>Prolixibacteraceae</taxon>
        <taxon>Draconibacterium</taxon>
    </lineage>
</organism>
<evidence type="ECO:0000313" key="3">
    <source>
        <dbReference type="EMBL" id="MCY1720095.1"/>
    </source>
</evidence>
<name>A0A9X3FBZ4_9BACT</name>
<dbReference type="Pfam" id="PF00085">
    <property type="entry name" value="Thioredoxin"/>
    <property type="match status" value="1"/>
</dbReference>
<dbReference type="GO" id="GO:0005829">
    <property type="term" value="C:cytosol"/>
    <property type="evidence" value="ECO:0007669"/>
    <property type="project" value="TreeGrafter"/>
</dbReference>
<proteinExistence type="predicted"/>
<evidence type="ECO:0000313" key="4">
    <source>
        <dbReference type="Proteomes" id="UP001145087"/>
    </source>
</evidence>